<evidence type="ECO:0000313" key="3">
    <source>
        <dbReference type="EMBL" id="CAD8581289.1"/>
    </source>
</evidence>
<feature type="region of interest" description="Disordered" evidence="1">
    <location>
        <begin position="1"/>
        <end position="39"/>
    </location>
</feature>
<accession>A0A6U0B8Z6</accession>
<reference evidence="3" key="1">
    <citation type="submission" date="2021-01" db="EMBL/GenBank/DDBJ databases">
        <authorList>
            <person name="Corre E."/>
            <person name="Pelletier E."/>
            <person name="Niang G."/>
            <person name="Scheremetjew M."/>
            <person name="Finn R."/>
            <person name="Kale V."/>
            <person name="Holt S."/>
            <person name="Cochrane G."/>
            <person name="Meng A."/>
            <person name="Brown T."/>
            <person name="Cohen L."/>
        </authorList>
    </citation>
    <scope>NUCLEOTIDE SEQUENCE</scope>
    <source>
        <strain evidence="3">Clade-D-RCC2572</strain>
    </source>
</reference>
<dbReference type="CDD" id="cd00158">
    <property type="entry name" value="RHOD"/>
    <property type="match status" value="1"/>
</dbReference>
<dbReference type="SMART" id="SM00450">
    <property type="entry name" value="RHOD"/>
    <property type="match status" value="1"/>
</dbReference>
<gene>
    <name evidence="3" type="ORF">OMED0929_LOCUS3261</name>
</gene>
<dbReference type="PROSITE" id="PS50206">
    <property type="entry name" value="RHODANESE_3"/>
    <property type="match status" value="1"/>
</dbReference>
<sequence>MFPALSTTFARAPASAPRRRSRSRPQTTCVDPSNRAGTPNYRGIVPGMGPGAREWVQIHAELKRGYKMKTVSSVEAIKLTANGKGVLLDVRFAPDYAQWAIPGSMSVPYVEGGFLASALRLPGFKKVNPRFVDDVERVIPDKRTKIVLMDIWGGSLEADPPTNKSFTDPTKGAGSLPAAFELYQAGYKNLYHMRGGVNQYYEDCETIKSLPEPDPKTWPGNKEFFGYRQFNGKDRARGQRDD</sequence>
<dbReference type="InterPro" id="IPR001763">
    <property type="entry name" value="Rhodanese-like_dom"/>
</dbReference>
<dbReference type="InterPro" id="IPR036873">
    <property type="entry name" value="Rhodanese-like_dom_sf"/>
</dbReference>
<dbReference type="EMBL" id="HBEW01003887">
    <property type="protein sequence ID" value="CAD8581289.1"/>
    <property type="molecule type" value="Transcribed_RNA"/>
</dbReference>
<feature type="domain" description="Rhodanese" evidence="2">
    <location>
        <begin position="81"/>
        <end position="209"/>
    </location>
</feature>
<feature type="compositionally biased region" description="Polar residues" evidence="1">
    <location>
        <begin position="26"/>
        <end position="37"/>
    </location>
</feature>
<dbReference type="GO" id="GO:0009507">
    <property type="term" value="C:chloroplast"/>
    <property type="evidence" value="ECO:0007669"/>
    <property type="project" value="TreeGrafter"/>
</dbReference>
<protein>
    <recommendedName>
        <fullName evidence="2">Rhodanese domain-containing protein</fullName>
    </recommendedName>
</protein>
<dbReference type="Gene3D" id="3.40.250.10">
    <property type="entry name" value="Rhodanese-like domain"/>
    <property type="match status" value="1"/>
</dbReference>
<evidence type="ECO:0000259" key="2">
    <source>
        <dbReference type="PROSITE" id="PS50206"/>
    </source>
</evidence>
<organism evidence="3">
    <name type="scientific">Ostreococcus mediterraneus</name>
    <dbReference type="NCBI Taxonomy" id="1486918"/>
    <lineage>
        <taxon>Eukaryota</taxon>
        <taxon>Viridiplantae</taxon>
        <taxon>Chlorophyta</taxon>
        <taxon>Mamiellophyceae</taxon>
        <taxon>Mamiellales</taxon>
        <taxon>Bathycoccaceae</taxon>
        <taxon>Ostreococcus</taxon>
    </lineage>
</organism>
<evidence type="ECO:0000256" key="1">
    <source>
        <dbReference type="SAM" id="MobiDB-lite"/>
    </source>
</evidence>
<proteinExistence type="predicted"/>
<dbReference type="AlphaFoldDB" id="A0A6U0B8Z6"/>
<dbReference type="InterPro" id="IPR043186">
    <property type="entry name" value="Str14"/>
</dbReference>
<name>A0A6U0B8Z6_9CHLO</name>
<dbReference type="PANTHER" id="PTHR44920:SF2">
    <property type="entry name" value="RHODANESE DOMAIN-CONTAINING PROTEIN"/>
    <property type="match status" value="1"/>
</dbReference>
<dbReference type="SUPFAM" id="SSF52821">
    <property type="entry name" value="Rhodanese/Cell cycle control phosphatase"/>
    <property type="match status" value="1"/>
</dbReference>
<dbReference type="PANTHER" id="PTHR44920">
    <property type="entry name" value="RHODANESE-LIKE DOMAIN-CONTAINING PROTEIN 14, CHLOROPLASTIC-RELATED"/>
    <property type="match status" value="1"/>
</dbReference>
<dbReference type="Pfam" id="PF00581">
    <property type="entry name" value="Rhodanese"/>
    <property type="match status" value="1"/>
</dbReference>